<evidence type="ECO:0000256" key="7">
    <source>
        <dbReference type="ARBA" id="ARBA00022968"/>
    </source>
</evidence>
<name>A0ABR3HKT1_LOXSC</name>
<protein>
    <recommendedName>
        <fullName evidence="11">Beta-1,4-N-acetylgalactosaminyltransferase</fullName>
        <ecNumber evidence="11">2.4.1.-</ecNumber>
    </recommendedName>
    <alternativeName>
        <fullName evidence="11">Beta-4-GalNAcT</fullName>
    </alternativeName>
</protein>
<comment type="pathway">
    <text evidence="2 11">Protein modification; protein glycosylation.</text>
</comment>
<evidence type="ECO:0000313" key="15">
    <source>
        <dbReference type="Proteomes" id="UP001549920"/>
    </source>
</evidence>
<reference evidence="14 15" key="1">
    <citation type="submission" date="2024-06" db="EMBL/GenBank/DDBJ databases">
        <title>A chromosome-level genome assembly of beet webworm, Loxostege sticticalis.</title>
        <authorList>
            <person name="Zhang Y."/>
        </authorList>
    </citation>
    <scope>NUCLEOTIDE SEQUENCE [LARGE SCALE GENOMIC DNA]</scope>
    <source>
        <strain evidence="14">AQ026</strain>
        <tissue evidence="14">Whole body</tissue>
    </source>
</reference>
<dbReference type="InterPro" id="IPR027995">
    <property type="entry name" value="Galactosyl_T_N"/>
</dbReference>
<gene>
    <name evidence="14" type="ORF">ABMA27_004828</name>
</gene>
<evidence type="ECO:0000256" key="4">
    <source>
        <dbReference type="ARBA" id="ARBA00022676"/>
    </source>
</evidence>
<keyword evidence="11" id="KW-0479">Metal-binding</keyword>
<evidence type="ECO:0000256" key="9">
    <source>
        <dbReference type="ARBA" id="ARBA00023136"/>
    </source>
</evidence>
<evidence type="ECO:0000256" key="6">
    <source>
        <dbReference type="ARBA" id="ARBA00022692"/>
    </source>
</evidence>
<evidence type="ECO:0000256" key="5">
    <source>
        <dbReference type="ARBA" id="ARBA00022679"/>
    </source>
</evidence>
<keyword evidence="6" id="KW-0812">Transmembrane</keyword>
<dbReference type="Gene3D" id="3.90.550.10">
    <property type="entry name" value="Spore Coat Polysaccharide Biosynthesis Protein SpsA, Chain A"/>
    <property type="match status" value="1"/>
</dbReference>
<dbReference type="PANTHER" id="PTHR19300:SF57">
    <property type="entry name" value="BETA-1,4-N-ACETYLGALACTOSAMINYLTRANSFERASE"/>
    <property type="match status" value="1"/>
</dbReference>
<dbReference type="PANTHER" id="PTHR19300">
    <property type="entry name" value="BETA-1,4-GALACTOSYLTRANSFERASE"/>
    <property type="match status" value="1"/>
</dbReference>
<keyword evidence="7 11" id="KW-0735">Signal-anchor</keyword>
<comment type="cofactor">
    <cofactor evidence="11">
        <name>Mn(2+)</name>
        <dbReference type="ChEBI" id="CHEBI:29035"/>
    </cofactor>
</comment>
<evidence type="ECO:0000256" key="2">
    <source>
        <dbReference type="ARBA" id="ARBA00004922"/>
    </source>
</evidence>
<feature type="domain" description="Galactosyltransferase N-terminal" evidence="13">
    <location>
        <begin position="51"/>
        <end position="167"/>
    </location>
</feature>
<keyword evidence="15" id="KW-1185">Reference proteome</keyword>
<dbReference type="CDD" id="cd00899">
    <property type="entry name" value="b4GalT"/>
    <property type="match status" value="1"/>
</dbReference>
<evidence type="ECO:0000256" key="11">
    <source>
        <dbReference type="RuleBase" id="RU368121"/>
    </source>
</evidence>
<comment type="function">
    <text evidence="11">Catalyzes the transfer of galactose onto proteins or lipids.</text>
</comment>
<evidence type="ECO:0000256" key="8">
    <source>
        <dbReference type="ARBA" id="ARBA00022989"/>
    </source>
</evidence>
<evidence type="ECO:0000259" key="12">
    <source>
        <dbReference type="Pfam" id="PF02709"/>
    </source>
</evidence>
<accession>A0ABR3HKT1</accession>
<evidence type="ECO:0000259" key="13">
    <source>
        <dbReference type="Pfam" id="PF13733"/>
    </source>
</evidence>
<feature type="domain" description="Galactosyltransferase C-terminal" evidence="12">
    <location>
        <begin position="185"/>
        <end position="248"/>
    </location>
</feature>
<keyword evidence="5 11" id="KW-0808">Transferase</keyword>
<proteinExistence type="inferred from homology"/>
<dbReference type="InterPro" id="IPR027791">
    <property type="entry name" value="Galactosyl_T_C"/>
</dbReference>
<evidence type="ECO:0000256" key="10">
    <source>
        <dbReference type="ARBA" id="ARBA00023180"/>
    </source>
</evidence>
<dbReference type="PRINTS" id="PR02050">
    <property type="entry name" value="B14GALTRFASE"/>
</dbReference>
<keyword evidence="10 11" id="KW-0325">Glycoprotein</keyword>
<sequence length="310" mass="36382">MYSYDRTHGSRRFLPFCQTQRFTTDPREADKNKIDNNNKKDANTSTDFIFTHYDLKTVLEYRDLLVKGGYFESPLCRARHRIAVIVPYRGRDRNLAVFLYVMHPFLIEQGLEYRIFVIEQSGNELFNRGRLLNVGFVEAQKHGKWGCMVFHDVDLLPTTDKIKYTCPTWPRHMCGSVLGRPETDKYKSHFGGVTAMTPSHYEKVNGYSNWYWGWGGEDTDMFWRIKNSGLALTRYSKSVAVYKALPHKQEPENPIRKKLLKNTQNGYKTDGLSNCRYTIISKTMYHTYTHILVDINPDKENVTEFQLQWQ</sequence>
<comment type="subcellular location">
    <subcellularLocation>
        <location evidence="1 11">Membrane</location>
        <topology evidence="1 11">Single-pass type II membrane protein</topology>
    </subcellularLocation>
</comment>
<dbReference type="EC" id="2.4.1.-" evidence="11"/>
<keyword evidence="9" id="KW-0472">Membrane</keyword>
<evidence type="ECO:0000256" key="3">
    <source>
        <dbReference type="ARBA" id="ARBA00005735"/>
    </source>
</evidence>
<evidence type="ECO:0000313" key="14">
    <source>
        <dbReference type="EMBL" id="KAL0871014.1"/>
    </source>
</evidence>
<dbReference type="InterPro" id="IPR029044">
    <property type="entry name" value="Nucleotide-diphossugar_trans"/>
</dbReference>
<dbReference type="EMBL" id="JBEUOH010000017">
    <property type="protein sequence ID" value="KAL0871014.1"/>
    <property type="molecule type" value="Genomic_DNA"/>
</dbReference>
<dbReference type="Pfam" id="PF13733">
    <property type="entry name" value="Glyco_transf_7N"/>
    <property type="match status" value="1"/>
</dbReference>
<dbReference type="Pfam" id="PF02709">
    <property type="entry name" value="Glyco_transf_7C"/>
    <property type="match status" value="1"/>
</dbReference>
<organism evidence="14 15">
    <name type="scientific">Loxostege sticticalis</name>
    <name type="common">Beet webworm moth</name>
    <dbReference type="NCBI Taxonomy" id="481309"/>
    <lineage>
        <taxon>Eukaryota</taxon>
        <taxon>Metazoa</taxon>
        <taxon>Ecdysozoa</taxon>
        <taxon>Arthropoda</taxon>
        <taxon>Hexapoda</taxon>
        <taxon>Insecta</taxon>
        <taxon>Pterygota</taxon>
        <taxon>Neoptera</taxon>
        <taxon>Endopterygota</taxon>
        <taxon>Lepidoptera</taxon>
        <taxon>Glossata</taxon>
        <taxon>Ditrysia</taxon>
        <taxon>Pyraloidea</taxon>
        <taxon>Crambidae</taxon>
        <taxon>Pyraustinae</taxon>
        <taxon>Loxostege</taxon>
    </lineage>
</organism>
<keyword evidence="11" id="KW-0464">Manganese</keyword>
<dbReference type="SUPFAM" id="SSF53448">
    <property type="entry name" value="Nucleotide-diphospho-sugar transferases"/>
    <property type="match status" value="1"/>
</dbReference>
<keyword evidence="8" id="KW-1133">Transmembrane helix</keyword>
<keyword evidence="4 11" id="KW-0328">Glycosyltransferase</keyword>
<evidence type="ECO:0000256" key="1">
    <source>
        <dbReference type="ARBA" id="ARBA00004606"/>
    </source>
</evidence>
<comment type="caution">
    <text evidence="14">The sequence shown here is derived from an EMBL/GenBank/DDBJ whole genome shotgun (WGS) entry which is preliminary data.</text>
</comment>
<dbReference type="InterPro" id="IPR003859">
    <property type="entry name" value="Galactosyl_T"/>
</dbReference>
<dbReference type="Proteomes" id="UP001549920">
    <property type="component" value="Unassembled WGS sequence"/>
</dbReference>
<comment type="similarity">
    <text evidence="3 11">Belongs to the glycosyltransferase 7 family.</text>
</comment>